<keyword evidence="6" id="KW-0720">Serine protease</keyword>
<dbReference type="EMBL" id="APCN01003288">
    <property type="status" value="NOT_ANNOTATED_CDS"/>
    <property type="molecule type" value="Genomic_DNA"/>
</dbReference>
<evidence type="ECO:0000256" key="7">
    <source>
        <dbReference type="ARBA" id="ARBA00023145"/>
    </source>
</evidence>
<dbReference type="PANTHER" id="PTHR24260:SF136">
    <property type="entry name" value="GH08193P-RELATED"/>
    <property type="match status" value="1"/>
</dbReference>
<sequence length="862" mass="97104">MRDLLRWLLLLSGVLCVWSQTVGVNRLVCGRRKVKSVYLIHNGIDAMPGHWPWHAVIYQRANGAEEYKCGGSIIDEDTILTSGHCVTVGSRAISPEQLSIEVGRIRLHERTEYTQTHGVRQVIVHPGFNVRRFKHDIALIKLASNITMTPHVQPVCLWTMDNNQELIVGKNGTVLGFGLTEQDVVSEQLKQASIGVVDTLTCLANDRAAFGTYLTSEMFCGGGRDGVSACNGDSGGGLFLEVEGRWFVRGIVSFIPLRKNTALCDTSKFTAFADVAKYLKWIEQYIDPRVLVFDTDDYEVDYEEKLPLFDLKTCGIKSDTFLAEGSHMSYPWVGFAVVPPATIAKCVVTLVSEWYVVGPASCFENDGNEVRIRLGENLKERKCFDRNGTTVCAYPLQALQIQRIIIHPRYNDKYFTDNIALVELLTPADITQPNVRPICLPVTNELYSNQTSNLLAIGISFVKESFVEKRIRYVNSSQCIDMYLDEGLRLNLDEKRICGELSAEATNNCAELISGAPLQELSTVGTAGEQRYVLRGFELFNKQCDYTLPIVYNNLYAYLDWMLYNMRFNEVNADSSLEAKWAIRQKNHEKLGLFNMSSCGIVLKPLREYGSESYNPWIGSLDELNTEIQSRTFKVILISERYALAPAQQFSGPKEWGSIILGYRHTLYDLKCRFEACGDPPFQKVKIKKVYIHPEFNEQHLTLNNIALIELMEPANTTKTAISPICLPLMQEFRNSTPLELQLAMDLSESRNVKRLSPASCRAQLIHGGHFFAVHELPVCAEGYDTNADVRLAEHSGSALQGPLEFDDRKRYFLYGFRLLLKSDDTASPDLPYLLTDVSQHLDWILENMSVTGMDHSSSPTQ</sequence>
<name>A0A2C9GQW6_ANOAR</name>
<keyword evidence="3" id="KW-0645">Protease</keyword>
<dbReference type="RefSeq" id="XP_040169576.1">
    <property type="nucleotide sequence ID" value="XM_040313642.1"/>
</dbReference>
<keyword evidence="4" id="KW-0732">Signal</keyword>
<protein>
    <recommendedName>
        <fullName evidence="10">Peptidase S1 domain-containing protein</fullName>
    </recommendedName>
</protein>
<keyword evidence="5" id="KW-0378">Hydrolase</keyword>
<organism evidence="11 12">
    <name type="scientific">Anopheles arabiensis</name>
    <name type="common">Mosquito</name>
    <dbReference type="NCBI Taxonomy" id="7173"/>
    <lineage>
        <taxon>Eukaryota</taxon>
        <taxon>Metazoa</taxon>
        <taxon>Ecdysozoa</taxon>
        <taxon>Arthropoda</taxon>
        <taxon>Hexapoda</taxon>
        <taxon>Insecta</taxon>
        <taxon>Pterygota</taxon>
        <taxon>Neoptera</taxon>
        <taxon>Endopterygota</taxon>
        <taxon>Diptera</taxon>
        <taxon>Nematocera</taxon>
        <taxon>Culicoidea</taxon>
        <taxon>Culicidae</taxon>
        <taxon>Anophelinae</taxon>
        <taxon>Anopheles</taxon>
    </lineage>
</organism>
<dbReference type="FunFam" id="2.40.10.10:FF:000146">
    <property type="entry name" value="Serine protease 53"/>
    <property type="match status" value="1"/>
</dbReference>
<dbReference type="Proteomes" id="UP000075840">
    <property type="component" value="Unassembled WGS sequence"/>
</dbReference>
<dbReference type="KEGG" id="aara:120903957"/>
<evidence type="ECO:0000256" key="8">
    <source>
        <dbReference type="ARBA" id="ARBA00023157"/>
    </source>
</evidence>
<comment type="subcellular location">
    <subcellularLocation>
        <location evidence="1">Secreted</location>
    </subcellularLocation>
</comment>
<evidence type="ECO:0000256" key="4">
    <source>
        <dbReference type="ARBA" id="ARBA00022729"/>
    </source>
</evidence>
<proteinExistence type="inferred from homology"/>
<dbReference type="InterPro" id="IPR043504">
    <property type="entry name" value="Peptidase_S1_PA_chymotrypsin"/>
</dbReference>
<dbReference type="PANTHER" id="PTHR24260">
    <property type="match status" value="1"/>
</dbReference>
<accession>A0A2C9GQW6</accession>
<dbReference type="CDD" id="cd00190">
    <property type="entry name" value="Tryp_SPc"/>
    <property type="match status" value="1"/>
</dbReference>
<reference evidence="11" key="1">
    <citation type="submission" date="2022-08" db="UniProtKB">
        <authorList>
            <consortium name="EnsemblMetazoa"/>
        </authorList>
    </citation>
    <scope>IDENTIFICATION</scope>
    <source>
        <strain evidence="11">Dongola</strain>
    </source>
</reference>
<comment type="similarity">
    <text evidence="9">Belongs to the peptidase S1 family. CLIP subfamily.</text>
</comment>
<dbReference type="PRINTS" id="PR00722">
    <property type="entry name" value="CHYMOTRYPSIN"/>
</dbReference>
<dbReference type="GO" id="GO:0006508">
    <property type="term" value="P:proteolysis"/>
    <property type="evidence" value="ECO:0007669"/>
    <property type="project" value="UniProtKB-KW"/>
</dbReference>
<dbReference type="InterPro" id="IPR051333">
    <property type="entry name" value="CLIP_Serine_Protease"/>
</dbReference>
<evidence type="ECO:0000256" key="1">
    <source>
        <dbReference type="ARBA" id="ARBA00004613"/>
    </source>
</evidence>
<dbReference type="InterPro" id="IPR001254">
    <property type="entry name" value="Trypsin_dom"/>
</dbReference>
<dbReference type="VEuPathDB" id="VectorBase:AARA21_004343"/>
<evidence type="ECO:0000256" key="9">
    <source>
        <dbReference type="ARBA" id="ARBA00024195"/>
    </source>
</evidence>
<keyword evidence="8" id="KW-1015">Disulfide bond</keyword>
<evidence type="ECO:0000256" key="3">
    <source>
        <dbReference type="ARBA" id="ARBA00022670"/>
    </source>
</evidence>
<dbReference type="GeneID" id="120903957"/>
<keyword evidence="7" id="KW-0865">Zymogen</keyword>
<dbReference type="EnsemblMetazoa" id="AARA017056-RA">
    <property type="protein sequence ID" value="AARA017056-PA"/>
    <property type="gene ID" value="AARA017056"/>
</dbReference>
<evidence type="ECO:0000256" key="5">
    <source>
        <dbReference type="ARBA" id="ARBA00022801"/>
    </source>
</evidence>
<dbReference type="AlphaFoldDB" id="A0A2C9GQW6"/>
<dbReference type="VEuPathDB" id="VectorBase:AARA017056"/>
<evidence type="ECO:0000256" key="2">
    <source>
        <dbReference type="ARBA" id="ARBA00022525"/>
    </source>
</evidence>
<evidence type="ECO:0000256" key="6">
    <source>
        <dbReference type="ARBA" id="ARBA00022825"/>
    </source>
</evidence>
<feature type="domain" description="Peptidase S1" evidence="10">
    <location>
        <begin position="322"/>
        <end position="567"/>
    </location>
</feature>
<dbReference type="GO" id="GO:0005576">
    <property type="term" value="C:extracellular region"/>
    <property type="evidence" value="ECO:0007669"/>
    <property type="project" value="UniProtKB-SubCell"/>
</dbReference>
<evidence type="ECO:0000313" key="12">
    <source>
        <dbReference type="Proteomes" id="UP000075840"/>
    </source>
</evidence>
<evidence type="ECO:0000259" key="10">
    <source>
        <dbReference type="PROSITE" id="PS50240"/>
    </source>
</evidence>
<dbReference type="Pfam" id="PF00089">
    <property type="entry name" value="Trypsin"/>
    <property type="match status" value="2"/>
</dbReference>
<dbReference type="SMART" id="SM00020">
    <property type="entry name" value="Tryp_SPc"/>
    <property type="match status" value="1"/>
</dbReference>
<evidence type="ECO:0000313" key="11">
    <source>
        <dbReference type="EnsemblMetazoa" id="AARA017056-PA"/>
    </source>
</evidence>
<keyword evidence="12" id="KW-1185">Reference proteome</keyword>
<feature type="domain" description="Peptidase S1" evidence="10">
    <location>
        <begin position="601"/>
        <end position="850"/>
    </location>
</feature>
<keyword evidence="2" id="KW-0964">Secreted</keyword>
<dbReference type="InterPro" id="IPR009003">
    <property type="entry name" value="Peptidase_S1_PA"/>
</dbReference>
<dbReference type="Gene3D" id="2.40.10.10">
    <property type="entry name" value="Trypsin-like serine proteases"/>
    <property type="match status" value="4"/>
</dbReference>
<dbReference type="PROSITE" id="PS50240">
    <property type="entry name" value="TRYPSIN_DOM"/>
    <property type="match status" value="3"/>
</dbReference>
<dbReference type="GO" id="GO:0004252">
    <property type="term" value="F:serine-type endopeptidase activity"/>
    <property type="evidence" value="ECO:0007669"/>
    <property type="project" value="InterPro"/>
</dbReference>
<dbReference type="SUPFAM" id="SSF50494">
    <property type="entry name" value="Trypsin-like serine proteases"/>
    <property type="match status" value="3"/>
</dbReference>
<dbReference type="InterPro" id="IPR001314">
    <property type="entry name" value="Peptidase_S1A"/>
</dbReference>
<feature type="domain" description="Peptidase S1" evidence="10">
    <location>
        <begin position="40"/>
        <end position="287"/>
    </location>
</feature>